<sequence>MRLFVSLFFTLSLTLLAVTAVRAEPTEVSIRVLSKDAKFIGSSMGGMRITLRDAMTGEILATGVTSGGTGNTKLLMHKDGGRRAVMVDEKAGGFHTTLDLEEPRLIEVEAYGPLAQLQGAHRVVSSQWVLPGKHITSGNGWVLELPGFVVDILSPPAALKMSNDTKVVKINANVVMMCGCHTEPDGTWDSSKFEIKALITHNGKKYGTLDMVYSGPRSQYTTSLPVDKPGLYGVTVYAYDPDNGNTGLGRTTFEILAK</sequence>
<accession>A0A501PG93</accession>
<evidence type="ECO:0000256" key="1">
    <source>
        <dbReference type="SAM" id="SignalP"/>
    </source>
</evidence>
<feature type="chain" id="PRO_5021331592" evidence="1">
    <location>
        <begin position="18"/>
        <end position="258"/>
    </location>
</feature>
<evidence type="ECO:0000313" key="3">
    <source>
        <dbReference type="Proteomes" id="UP000319148"/>
    </source>
</evidence>
<gene>
    <name evidence="2" type="ORF">FIV46_11830</name>
</gene>
<comment type="caution">
    <text evidence="2">The sequence shown here is derived from an EMBL/GenBank/DDBJ whole genome shotgun (WGS) entry which is preliminary data.</text>
</comment>
<name>A0A501PG93_9PROT</name>
<evidence type="ECO:0000313" key="2">
    <source>
        <dbReference type="EMBL" id="TPD59473.1"/>
    </source>
</evidence>
<dbReference type="RefSeq" id="WP_139941136.1">
    <property type="nucleotide sequence ID" value="NZ_JBHSYP010000006.1"/>
</dbReference>
<keyword evidence="3" id="KW-1185">Reference proteome</keyword>
<organism evidence="2 3">
    <name type="scientific">Emcibacter nanhaiensis</name>
    <dbReference type="NCBI Taxonomy" id="1505037"/>
    <lineage>
        <taxon>Bacteria</taxon>
        <taxon>Pseudomonadati</taxon>
        <taxon>Pseudomonadota</taxon>
        <taxon>Alphaproteobacteria</taxon>
        <taxon>Emcibacterales</taxon>
        <taxon>Emcibacteraceae</taxon>
        <taxon>Emcibacter</taxon>
    </lineage>
</organism>
<reference evidence="3" key="1">
    <citation type="submission" date="2019-06" db="EMBL/GenBank/DDBJ databases">
        <title>The complete genome of Emcibacter congregatus ZYLT.</title>
        <authorList>
            <person name="Zhao Z."/>
        </authorList>
    </citation>
    <scope>NUCLEOTIDE SEQUENCE [LARGE SCALE GENOMIC DNA]</scope>
    <source>
        <strain evidence="3">MCCC 1A06723</strain>
    </source>
</reference>
<protein>
    <submittedName>
        <fullName evidence="2">Uncharacterized protein</fullName>
    </submittedName>
</protein>
<feature type="signal peptide" evidence="1">
    <location>
        <begin position="1"/>
        <end position="17"/>
    </location>
</feature>
<dbReference type="OrthoDB" id="9770889at2"/>
<dbReference type="AlphaFoldDB" id="A0A501PG93"/>
<proteinExistence type="predicted"/>
<dbReference type="EMBL" id="VFIY01000014">
    <property type="protein sequence ID" value="TPD59473.1"/>
    <property type="molecule type" value="Genomic_DNA"/>
</dbReference>
<keyword evidence="1" id="KW-0732">Signal</keyword>
<dbReference type="Proteomes" id="UP000319148">
    <property type="component" value="Unassembled WGS sequence"/>
</dbReference>